<evidence type="ECO:0000313" key="2">
    <source>
        <dbReference type="EMBL" id="GBP69370.1"/>
    </source>
</evidence>
<dbReference type="Proteomes" id="UP000299102">
    <property type="component" value="Unassembled WGS sequence"/>
</dbReference>
<gene>
    <name evidence="2" type="ORF">EVAR_54789_1</name>
</gene>
<reference evidence="2 3" key="1">
    <citation type="journal article" date="2019" name="Commun. Biol.">
        <title>The bagworm genome reveals a unique fibroin gene that provides high tensile strength.</title>
        <authorList>
            <person name="Kono N."/>
            <person name="Nakamura H."/>
            <person name="Ohtoshi R."/>
            <person name="Tomita M."/>
            <person name="Numata K."/>
            <person name="Arakawa K."/>
        </authorList>
    </citation>
    <scope>NUCLEOTIDE SEQUENCE [LARGE SCALE GENOMIC DNA]</scope>
</reference>
<feature type="region of interest" description="Disordered" evidence="1">
    <location>
        <begin position="29"/>
        <end position="75"/>
    </location>
</feature>
<organism evidence="2 3">
    <name type="scientific">Eumeta variegata</name>
    <name type="common">Bagworm moth</name>
    <name type="synonym">Eumeta japonica</name>
    <dbReference type="NCBI Taxonomy" id="151549"/>
    <lineage>
        <taxon>Eukaryota</taxon>
        <taxon>Metazoa</taxon>
        <taxon>Ecdysozoa</taxon>
        <taxon>Arthropoda</taxon>
        <taxon>Hexapoda</taxon>
        <taxon>Insecta</taxon>
        <taxon>Pterygota</taxon>
        <taxon>Neoptera</taxon>
        <taxon>Endopterygota</taxon>
        <taxon>Lepidoptera</taxon>
        <taxon>Glossata</taxon>
        <taxon>Ditrysia</taxon>
        <taxon>Tineoidea</taxon>
        <taxon>Psychidae</taxon>
        <taxon>Oiketicinae</taxon>
        <taxon>Eumeta</taxon>
    </lineage>
</organism>
<protein>
    <submittedName>
        <fullName evidence="2">Uncharacterized protein</fullName>
    </submittedName>
</protein>
<dbReference type="EMBL" id="BGZK01001039">
    <property type="protein sequence ID" value="GBP69370.1"/>
    <property type="molecule type" value="Genomic_DNA"/>
</dbReference>
<dbReference type="AlphaFoldDB" id="A0A4C1Y1I1"/>
<evidence type="ECO:0000256" key="1">
    <source>
        <dbReference type="SAM" id="MobiDB-lite"/>
    </source>
</evidence>
<keyword evidence="3" id="KW-1185">Reference proteome</keyword>
<feature type="compositionally biased region" description="Low complexity" evidence="1">
    <location>
        <begin position="31"/>
        <end position="40"/>
    </location>
</feature>
<proteinExistence type="predicted"/>
<name>A0A4C1Y1I1_EUMVA</name>
<comment type="caution">
    <text evidence="2">The sequence shown here is derived from an EMBL/GenBank/DDBJ whole genome shotgun (WGS) entry which is preliminary data.</text>
</comment>
<sequence length="154" mass="16683">MPIAAQLEGRQHRCIKKRRRIVTSIFTAKNGSKSQSKCSGSGAGAGGGVVDRRDVTAPPPRRLRRSKTPRRTSCMRNDACPKVLRLSCAGRRRANSRFVTIAAGARENVNEPTSARPQGAARALGIATVKLVRRLGTTRPPPCTGMRERAAARR</sequence>
<accession>A0A4C1Y1I1</accession>
<feature type="compositionally biased region" description="Basic residues" evidence="1">
    <location>
        <begin position="61"/>
        <end position="70"/>
    </location>
</feature>
<evidence type="ECO:0000313" key="3">
    <source>
        <dbReference type="Proteomes" id="UP000299102"/>
    </source>
</evidence>